<dbReference type="InterPro" id="IPR030819">
    <property type="entry name" value="Myxo_TraA_N"/>
</dbReference>
<name>A0ABT5ETS1_9BACT</name>
<evidence type="ECO:0000313" key="2">
    <source>
        <dbReference type="EMBL" id="MDC0744190.1"/>
    </source>
</evidence>
<proteinExistence type="predicted"/>
<dbReference type="InterPro" id="IPR026435">
    <property type="entry name" value="Myxo_Cys_rpt"/>
</dbReference>
<evidence type="ECO:0000313" key="3">
    <source>
        <dbReference type="Proteomes" id="UP001221411"/>
    </source>
</evidence>
<organism evidence="2 3">
    <name type="scientific">Polyangium mundeleinium</name>
    <dbReference type="NCBI Taxonomy" id="2995306"/>
    <lineage>
        <taxon>Bacteria</taxon>
        <taxon>Pseudomonadati</taxon>
        <taxon>Myxococcota</taxon>
        <taxon>Polyangia</taxon>
        <taxon>Polyangiales</taxon>
        <taxon>Polyangiaceae</taxon>
        <taxon>Polyangium</taxon>
    </lineage>
</organism>
<evidence type="ECO:0000256" key="1">
    <source>
        <dbReference type="SAM" id="SignalP"/>
    </source>
</evidence>
<dbReference type="NCBIfam" id="TIGR04201">
    <property type="entry name" value="Myxo_Cys_RPT"/>
    <property type="match status" value="1"/>
</dbReference>
<dbReference type="RefSeq" id="WP_271920451.1">
    <property type="nucleotide sequence ID" value="NZ_JAQNDO010000001.1"/>
</dbReference>
<comment type="caution">
    <text evidence="2">The sequence shown here is derived from an EMBL/GenBank/DDBJ whole genome shotgun (WGS) entry which is preliminary data.</text>
</comment>
<protein>
    <submittedName>
        <fullName evidence="2">Outer membrane exchange protein TraA family protein</fullName>
    </submittedName>
</protein>
<sequence length="681" mass="71051">MELRRILLASVALLAMAPRVASAAPVTIPEGVDDPIDGLGTGLCAASAISTNENADFSVFNPDNYSGAVNSFIEAHALDRVESTIRTLLDLSNNNAANQALSYGDFVDAALAQGCKTGGCDFFVNDTTTKFGTRIRGFLNVTSEFVNKPVHFGFYVDDALSMVIYDKSAVGYQVVFRPLVVGAAQYRMTNQVTFQKAGLYPVELLYAEIIEHAALEMSYLVGDFIDFERPANAPPIVKLSDAGFTLFPETMFFQTLSGTPAFPDLGVCKQCKREFINVPGNNGCDSGYYCNEAALCAPCDTDNLCGPSCVKCGADTPFCVNINGNVQCGACDTDADCKGGFTCNPDTKTCDECNENSDCPKGAACIENKCEPCATSAECAGSSCNCCPDGANGQQMKCAPLEPNGNPSCVECTTDAECGGGICNLSVGRCQGTLPANNTPTCCGDGCVNCTALETIVVNGTAQPRYPFCLPGPVGTACAECRHDMDCGEGAFCLSGTCTPCTRDKRCGMRCDSCGGDTPFCFGQNAAVAACVRCVDDAQCGASSTCDTATHTCTVSTGCMLTCSSETPYCNGTTCVACYADSHCPCGGTCNLSTNTCTPSCKTNVDCLGSDHCRWNEAETAKECSLGPMPDGVDCGGTLATICSARPGRHGGGAPGAALLVLSVLGLLGRRRLRSTLRGEP</sequence>
<dbReference type="NCBIfam" id="TIGR04566">
    <property type="entry name" value="myxo_TraA_Nterm"/>
    <property type="match status" value="1"/>
</dbReference>
<keyword evidence="3" id="KW-1185">Reference proteome</keyword>
<dbReference type="EMBL" id="JAQNDO010000001">
    <property type="protein sequence ID" value="MDC0744190.1"/>
    <property type="molecule type" value="Genomic_DNA"/>
</dbReference>
<feature type="signal peptide" evidence="1">
    <location>
        <begin position="1"/>
        <end position="23"/>
    </location>
</feature>
<reference evidence="2 3" key="1">
    <citation type="submission" date="2022-11" db="EMBL/GenBank/DDBJ databases">
        <title>Minimal conservation of predation-associated metabolite biosynthetic gene clusters underscores biosynthetic potential of Myxococcota including descriptions for ten novel species: Archangium lansinium sp. nov., Myxococcus landrumus sp. nov., Nannocystis bai.</title>
        <authorList>
            <person name="Ahearne A."/>
            <person name="Stevens C."/>
            <person name="Dowd S."/>
        </authorList>
    </citation>
    <scope>NUCLEOTIDE SEQUENCE [LARGE SCALE GENOMIC DNA]</scope>
    <source>
        <strain evidence="2 3">RJM3</strain>
    </source>
</reference>
<keyword evidence="1" id="KW-0732">Signal</keyword>
<gene>
    <name evidence="2" type="primary">traA</name>
    <name evidence="2" type="ORF">POL67_22860</name>
</gene>
<dbReference type="Proteomes" id="UP001221411">
    <property type="component" value="Unassembled WGS sequence"/>
</dbReference>
<feature type="chain" id="PRO_5046586634" evidence="1">
    <location>
        <begin position="24"/>
        <end position="681"/>
    </location>
</feature>
<accession>A0ABT5ETS1</accession>